<reference evidence="7 8" key="1">
    <citation type="journal article" date="2017" name="Genome Announc.">
        <title>Complete Genome Sequences of Two Acetylene-Fermenting Pelobacter acetylenicus Strains.</title>
        <authorList>
            <person name="Sutton J.M."/>
            <person name="Baesman S.M."/>
            <person name="Fierst J.L."/>
            <person name="Poret-Peterson A.T."/>
            <person name="Oremland R.S."/>
            <person name="Dunlap D.S."/>
            <person name="Akob D.M."/>
        </authorList>
    </citation>
    <scope>NUCLEOTIDE SEQUENCE [LARGE SCALE GENOMIC DNA]</scope>
    <source>
        <strain evidence="7 8">DSM 3247</strain>
    </source>
</reference>
<keyword evidence="5" id="KW-0482">Metalloprotease</keyword>
<dbReference type="GO" id="GO:0008237">
    <property type="term" value="F:metallopeptidase activity"/>
    <property type="evidence" value="ECO:0007669"/>
    <property type="project" value="UniProtKB-KW"/>
</dbReference>
<proteinExistence type="predicted"/>
<dbReference type="PANTHER" id="PTHR30471:SF3">
    <property type="entry name" value="UPF0758 PROTEIN YEES-RELATED"/>
    <property type="match status" value="1"/>
</dbReference>
<dbReference type="InterPro" id="IPR037518">
    <property type="entry name" value="MPN"/>
</dbReference>
<feature type="domain" description="MPN" evidence="6">
    <location>
        <begin position="41"/>
        <end position="162"/>
    </location>
</feature>
<dbReference type="EMBL" id="CP015518">
    <property type="protein sequence ID" value="APG25956.1"/>
    <property type="molecule type" value="Genomic_DNA"/>
</dbReference>
<dbReference type="GO" id="GO:0046872">
    <property type="term" value="F:metal ion binding"/>
    <property type="evidence" value="ECO:0007669"/>
    <property type="project" value="UniProtKB-KW"/>
</dbReference>
<gene>
    <name evidence="7" type="ORF">A7E75_13780</name>
</gene>
<dbReference type="PANTHER" id="PTHR30471">
    <property type="entry name" value="DNA REPAIR PROTEIN RADC"/>
    <property type="match status" value="1"/>
</dbReference>
<keyword evidence="2" id="KW-0479">Metal-binding</keyword>
<accession>A0A1L3GJ46</accession>
<evidence type="ECO:0000256" key="4">
    <source>
        <dbReference type="ARBA" id="ARBA00022833"/>
    </source>
</evidence>
<protein>
    <submittedName>
        <fullName evidence="7">DNA repair protein RadC</fullName>
    </submittedName>
</protein>
<dbReference type="OrthoDB" id="9804482at2"/>
<sequence length="162" mass="18290">MTIEKTPTNKTKSIRLKVIKATWETLTIKEALPDYLINNRKISSSNDVYQLFRYLTLETKEHFLALHLDAKNKIICVDQVSVGSLTASIVHPREVMKSCMLSSCAGLVLVHNHPSEDPSPSREDIEITKRIKECCDLMGIRLLDHVVIGDNEYVSLADRGLL</sequence>
<dbReference type="NCBIfam" id="TIGR00608">
    <property type="entry name" value="radc"/>
    <property type="match status" value="1"/>
</dbReference>
<evidence type="ECO:0000256" key="1">
    <source>
        <dbReference type="ARBA" id="ARBA00022670"/>
    </source>
</evidence>
<dbReference type="PROSITE" id="PS50249">
    <property type="entry name" value="MPN"/>
    <property type="match status" value="1"/>
</dbReference>
<dbReference type="Proteomes" id="UP000182264">
    <property type="component" value="Chromosome"/>
</dbReference>
<keyword evidence="4" id="KW-0862">Zinc</keyword>
<dbReference type="RefSeq" id="WP_072287797.1">
    <property type="nucleotide sequence ID" value="NZ_CP015455.1"/>
</dbReference>
<dbReference type="Gene3D" id="3.40.140.10">
    <property type="entry name" value="Cytidine Deaminase, domain 2"/>
    <property type="match status" value="1"/>
</dbReference>
<dbReference type="STRING" id="29542.A6070_07805"/>
<dbReference type="GO" id="GO:0006508">
    <property type="term" value="P:proteolysis"/>
    <property type="evidence" value="ECO:0007669"/>
    <property type="project" value="UniProtKB-KW"/>
</dbReference>
<evidence type="ECO:0000256" key="2">
    <source>
        <dbReference type="ARBA" id="ARBA00022723"/>
    </source>
</evidence>
<evidence type="ECO:0000256" key="3">
    <source>
        <dbReference type="ARBA" id="ARBA00022801"/>
    </source>
</evidence>
<evidence type="ECO:0000313" key="8">
    <source>
        <dbReference type="Proteomes" id="UP000182264"/>
    </source>
</evidence>
<dbReference type="AlphaFoldDB" id="A0A1L3GJ46"/>
<evidence type="ECO:0000256" key="5">
    <source>
        <dbReference type="ARBA" id="ARBA00023049"/>
    </source>
</evidence>
<keyword evidence="1" id="KW-0645">Protease</keyword>
<dbReference type="CDD" id="cd08071">
    <property type="entry name" value="MPN_DUF2466"/>
    <property type="match status" value="1"/>
</dbReference>
<evidence type="ECO:0000313" key="7">
    <source>
        <dbReference type="EMBL" id="APG25956.1"/>
    </source>
</evidence>
<dbReference type="InterPro" id="IPR025657">
    <property type="entry name" value="RadC_JAB"/>
</dbReference>
<dbReference type="InterPro" id="IPR001405">
    <property type="entry name" value="UPF0758"/>
</dbReference>
<keyword evidence="3" id="KW-0378">Hydrolase</keyword>
<organism evidence="7 8">
    <name type="scientific">Syntrophotalea acetylenica</name>
    <name type="common">Pelobacter acetylenicus</name>
    <dbReference type="NCBI Taxonomy" id="29542"/>
    <lineage>
        <taxon>Bacteria</taxon>
        <taxon>Pseudomonadati</taxon>
        <taxon>Thermodesulfobacteriota</taxon>
        <taxon>Desulfuromonadia</taxon>
        <taxon>Desulfuromonadales</taxon>
        <taxon>Syntrophotaleaceae</taxon>
        <taxon>Syntrophotalea</taxon>
    </lineage>
</organism>
<name>A0A1L3GJ46_SYNAC</name>
<evidence type="ECO:0000259" key="6">
    <source>
        <dbReference type="PROSITE" id="PS50249"/>
    </source>
</evidence>
<keyword evidence="8" id="KW-1185">Reference proteome</keyword>
<dbReference type="KEGG" id="pace:A6070_07805"/>
<dbReference type="Pfam" id="PF04002">
    <property type="entry name" value="RadC"/>
    <property type="match status" value="1"/>
</dbReference>